<keyword evidence="15" id="KW-1185">Reference proteome</keyword>
<evidence type="ECO:0000256" key="4">
    <source>
        <dbReference type="ARBA" id="ARBA00022452"/>
    </source>
</evidence>
<accession>A0A4R1B7I9</accession>
<reference evidence="14 15" key="1">
    <citation type="submission" date="2019-03" db="EMBL/GenBank/DDBJ databases">
        <title>Genome sequence of Thiobacillaceae bacterium LSR1, a sulfur-oxidizing bacterium isolated from freshwater sediment.</title>
        <authorList>
            <person name="Li S."/>
        </authorList>
    </citation>
    <scope>NUCLEOTIDE SEQUENCE [LARGE SCALE GENOMIC DNA]</scope>
    <source>
        <strain evidence="14 15">LSR1</strain>
    </source>
</reference>
<evidence type="ECO:0000256" key="9">
    <source>
        <dbReference type="ARBA" id="ARBA00023237"/>
    </source>
</evidence>
<evidence type="ECO:0000256" key="2">
    <source>
        <dbReference type="ARBA" id="ARBA00009810"/>
    </source>
</evidence>
<gene>
    <name evidence="14" type="ORF">EZJ19_12275</name>
</gene>
<evidence type="ECO:0000259" key="12">
    <source>
        <dbReference type="Pfam" id="PF00593"/>
    </source>
</evidence>
<dbReference type="PANTHER" id="PTHR30069">
    <property type="entry name" value="TONB-DEPENDENT OUTER MEMBRANE RECEPTOR"/>
    <property type="match status" value="1"/>
</dbReference>
<dbReference type="PANTHER" id="PTHR30069:SF49">
    <property type="entry name" value="OUTER MEMBRANE PROTEIN C"/>
    <property type="match status" value="1"/>
</dbReference>
<protein>
    <submittedName>
        <fullName evidence="14">TonB-dependent receptor</fullName>
    </submittedName>
</protein>
<dbReference type="Proteomes" id="UP000295443">
    <property type="component" value="Unassembled WGS sequence"/>
</dbReference>
<feature type="domain" description="TonB-dependent receptor plug" evidence="13">
    <location>
        <begin position="50"/>
        <end position="138"/>
    </location>
</feature>
<dbReference type="Gene3D" id="2.170.130.10">
    <property type="entry name" value="TonB-dependent receptor, plug domain"/>
    <property type="match status" value="1"/>
</dbReference>
<dbReference type="Pfam" id="PF07715">
    <property type="entry name" value="Plug"/>
    <property type="match status" value="1"/>
</dbReference>
<evidence type="ECO:0000256" key="11">
    <source>
        <dbReference type="RuleBase" id="RU003357"/>
    </source>
</evidence>
<evidence type="ECO:0000259" key="13">
    <source>
        <dbReference type="Pfam" id="PF07715"/>
    </source>
</evidence>
<feature type="domain" description="TonB-dependent receptor-like beta-barrel" evidence="12">
    <location>
        <begin position="227"/>
        <end position="680"/>
    </location>
</feature>
<evidence type="ECO:0000256" key="10">
    <source>
        <dbReference type="PROSITE-ProRule" id="PRU01360"/>
    </source>
</evidence>
<evidence type="ECO:0000256" key="6">
    <source>
        <dbReference type="ARBA" id="ARBA00023077"/>
    </source>
</evidence>
<dbReference type="InterPro" id="IPR036942">
    <property type="entry name" value="Beta-barrel_TonB_sf"/>
</dbReference>
<organism evidence="14 15">
    <name type="scientific">Parasulfuritortus cantonensis</name>
    <dbReference type="NCBI Taxonomy" id="2528202"/>
    <lineage>
        <taxon>Bacteria</taxon>
        <taxon>Pseudomonadati</taxon>
        <taxon>Pseudomonadota</taxon>
        <taxon>Betaproteobacteria</taxon>
        <taxon>Nitrosomonadales</taxon>
        <taxon>Thiobacillaceae</taxon>
        <taxon>Parasulfuritortus</taxon>
    </lineage>
</organism>
<evidence type="ECO:0000313" key="15">
    <source>
        <dbReference type="Proteomes" id="UP000295443"/>
    </source>
</evidence>
<dbReference type="InterPro" id="IPR039426">
    <property type="entry name" value="TonB-dep_rcpt-like"/>
</dbReference>
<keyword evidence="9 10" id="KW-0998">Cell outer membrane</keyword>
<evidence type="ECO:0000256" key="8">
    <source>
        <dbReference type="ARBA" id="ARBA00023170"/>
    </source>
</evidence>
<keyword evidence="6 11" id="KW-0798">TonB box</keyword>
<dbReference type="InterPro" id="IPR037066">
    <property type="entry name" value="Plug_dom_sf"/>
</dbReference>
<comment type="subcellular location">
    <subcellularLocation>
        <location evidence="1 10">Cell outer membrane</location>
        <topology evidence="1 10">Multi-pass membrane protein</topology>
    </subcellularLocation>
</comment>
<dbReference type="InterPro" id="IPR000531">
    <property type="entry name" value="Beta-barrel_TonB"/>
</dbReference>
<dbReference type="Pfam" id="PF00593">
    <property type="entry name" value="TonB_dep_Rec_b-barrel"/>
    <property type="match status" value="1"/>
</dbReference>
<evidence type="ECO:0000256" key="5">
    <source>
        <dbReference type="ARBA" id="ARBA00022692"/>
    </source>
</evidence>
<evidence type="ECO:0000256" key="7">
    <source>
        <dbReference type="ARBA" id="ARBA00023136"/>
    </source>
</evidence>
<dbReference type="OrthoDB" id="5332150at2"/>
<evidence type="ECO:0000256" key="3">
    <source>
        <dbReference type="ARBA" id="ARBA00022448"/>
    </source>
</evidence>
<dbReference type="Gene3D" id="2.40.170.20">
    <property type="entry name" value="TonB-dependent receptor, beta-barrel domain"/>
    <property type="match status" value="1"/>
</dbReference>
<comment type="similarity">
    <text evidence="2 10 11">Belongs to the TonB-dependent receptor family.</text>
</comment>
<keyword evidence="5 10" id="KW-0812">Transmembrane</keyword>
<keyword evidence="3 10" id="KW-0813">Transport</keyword>
<keyword evidence="4 10" id="KW-1134">Transmembrane beta strand</keyword>
<proteinExistence type="inferred from homology"/>
<dbReference type="GO" id="GO:0044718">
    <property type="term" value="P:siderophore transmembrane transport"/>
    <property type="evidence" value="ECO:0007669"/>
    <property type="project" value="TreeGrafter"/>
</dbReference>
<sequence length="726" mass="77935">MAPCRGLAAPPAEEPAAVTLDTVLVSADAEETPIGAGVAAQAADLAPARAATSDAAALLGDLPGVSLYGAGGISSLPVLHGLADDRVRIQVDGMDLMPACPNHMNSALSYIAPERIEAATVFAGITPVSAGGDSLAGTIQVRSPAPEFATTEGATVSHARAGAYYRSNGHAQGYNLGATLATDTVSLSYGESDARADNYTAGKAFKAAGAAAPGRGWLAGDEVGSSAYRGARNRDFGLAVRRAGHLFELDLGEQQVGFEGFPNQRMDMTDNRSRLANLHYTGRYGWGELEARVYRQDVRHAMDMGPDRFSYGFGMPMKTEAATRGAQIKGSVALTGDDLLRVGAELQNYDLDDWWPPVGSAGSMCCEAFWNVRDGRRDRAGLYAEWEARWSPTWVSLLGLRGDRVRADAGTVQGYNTSMGIWTTDAAAFNALARKRTNHNWDLTALARYVPDPAHSYEAGYARKSRSPNLYERYPWSTNAMAALMNNFVGDGNGYVGNPDLKPEVAHTLSASADWHAPAGDGWQLKATAYLTYVDDFIDARRCDSGQCSAANATKTEGFVILQYANQDARLYGIDVAGHRALGRLGGYGEFTLKGALSYVRGENRRTGNDLYHIMPLNAKLTLEQRLGAWTNAVELQSVATKTKVSTVRNEVPTGGYTLVNLRSRCEWKHTSVDLGVDNLFDRYYELPLGGAYVGQGMSMSTATLPWGVTVPGMGRSLYLALNLHF</sequence>
<dbReference type="InterPro" id="IPR012910">
    <property type="entry name" value="Plug_dom"/>
</dbReference>
<evidence type="ECO:0000256" key="1">
    <source>
        <dbReference type="ARBA" id="ARBA00004571"/>
    </source>
</evidence>
<name>A0A4R1B7I9_9PROT</name>
<dbReference type="PROSITE" id="PS52016">
    <property type="entry name" value="TONB_DEPENDENT_REC_3"/>
    <property type="match status" value="1"/>
</dbReference>
<keyword evidence="8 14" id="KW-0675">Receptor</keyword>
<dbReference type="GO" id="GO:0009279">
    <property type="term" value="C:cell outer membrane"/>
    <property type="evidence" value="ECO:0007669"/>
    <property type="project" value="UniProtKB-SubCell"/>
</dbReference>
<dbReference type="GO" id="GO:0015344">
    <property type="term" value="F:siderophore uptake transmembrane transporter activity"/>
    <property type="evidence" value="ECO:0007669"/>
    <property type="project" value="TreeGrafter"/>
</dbReference>
<dbReference type="SUPFAM" id="SSF56935">
    <property type="entry name" value="Porins"/>
    <property type="match status" value="1"/>
</dbReference>
<evidence type="ECO:0000313" key="14">
    <source>
        <dbReference type="EMBL" id="TCJ13007.1"/>
    </source>
</evidence>
<keyword evidence="7 10" id="KW-0472">Membrane</keyword>
<dbReference type="EMBL" id="SJZB01000042">
    <property type="protein sequence ID" value="TCJ13007.1"/>
    <property type="molecule type" value="Genomic_DNA"/>
</dbReference>
<comment type="caution">
    <text evidence="14">The sequence shown here is derived from an EMBL/GenBank/DDBJ whole genome shotgun (WGS) entry which is preliminary data.</text>
</comment>
<dbReference type="AlphaFoldDB" id="A0A4R1B7I9"/>